<protein>
    <submittedName>
        <fullName evidence="2">Uncharacterized protein</fullName>
    </submittedName>
</protein>
<gene>
    <name evidence="2" type="ORF">EVAR_10981_1</name>
</gene>
<accession>A0A4C1U608</accession>
<feature type="region of interest" description="Disordered" evidence="1">
    <location>
        <begin position="1"/>
        <end position="28"/>
    </location>
</feature>
<name>A0A4C1U608_EUMVA</name>
<dbReference type="AlphaFoldDB" id="A0A4C1U608"/>
<organism evidence="2 3">
    <name type="scientific">Eumeta variegata</name>
    <name type="common">Bagworm moth</name>
    <name type="synonym">Eumeta japonica</name>
    <dbReference type="NCBI Taxonomy" id="151549"/>
    <lineage>
        <taxon>Eukaryota</taxon>
        <taxon>Metazoa</taxon>
        <taxon>Ecdysozoa</taxon>
        <taxon>Arthropoda</taxon>
        <taxon>Hexapoda</taxon>
        <taxon>Insecta</taxon>
        <taxon>Pterygota</taxon>
        <taxon>Neoptera</taxon>
        <taxon>Endopterygota</taxon>
        <taxon>Lepidoptera</taxon>
        <taxon>Glossata</taxon>
        <taxon>Ditrysia</taxon>
        <taxon>Tineoidea</taxon>
        <taxon>Psychidae</taxon>
        <taxon>Oiketicinae</taxon>
        <taxon>Eumeta</taxon>
    </lineage>
</organism>
<reference evidence="2 3" key="1">
    <citation type="journal article" date="2019" name="Commun. Biol.">
        <title>The bagworm genome reveals a unique fibroin gene that provides high tensile strength.</title>
        <authorList>
            <person name="Kono N."/>
            <person name="Nakamura H."/>
            <person name="Ohtoshi R."/>
            <person name="Tomita M."/>
            <person name="Numata K."/>
            <person name="Arakawa K."/>
        </authorList>
    </citation>
    <scope>NUCLEOTIDE SEQUENCE [LARGE SCALE GENOMIC DNA]</scope>
</reference>
<evidence type="ECO:0000313" key="3">
    <source>
        <dbReference type="Proteomes" id="UP000299102"/>
    </source>
</evidence>
<evidence type="ECO:0000313" key="2">
    <source>
        <dbReference type="EMBL" id="GBP21802.1"/>
    </source>
</evidence>
<proteinExistence type="predicted"/>
<dbReference type="OrthoDB" id="448455at2759"/>
<dbReference type="Proteomes" id="UP000299102">
    <property type="component" value="Unassembled WGS sequence"/>
</dbReference>
<sequence length="213" mass="23144">MTSQEQSDGRHTPRNQEKSGNTSPSGAGNGRCCTICLATEFIELTLSRSARARGGAAAAAVSRASAPLNSFCSCRDHAFAEGCPLYPVYSPQVVVCTMRRRVAMRKRLCDSLLTQFDGADYYDQHSPTSENDQDSWKVVQDRTVTRSSTLLERLAARGLATDTRLALPATGCARYRELCYRAAQALSGFEEAAATTTSVCECFNCAARRAPHQ</sequence>
<comment type="caution">
    <text evidence="2">The sequence shown here is derived from an EMBL/GenBank/DDBJ whole genome shotgun (WGS) entry which is preliminary data.</text>
</comment>
<feature type="compositionally biased region" description="Basic and acidic residues" evidence="1">
    <location>
        <begin position="7"/>
        <end position="17"/>
    </location>
</feature>
<dbReference type="EMBL" id="BGZK01000132">
    <property type="protein sequence ID" value="GBP21802.1"/>
    <property type="molecule type" value="Genomic_DNA"/>
</dbReference>
<evidence type="ECO:0000256" key="1">
    <source>
        <dbReference type="SAM" id="MobiDB-lite"/>
    </source>
</evidence>
<keyword evidence="3" id="KW-1185">Reference proteome</keyword>